<accession>A0A178T4B4</accession>
<protein>
    <submittedName>
        <fullName evidence="1">Uncharacterized protein</fullName>
    </submittedName>
</protein>
<dbReference type="EMBL" id="LUCQ01000179">
    <property type="protein sequence ID" value="OAO76163.1"/>
    <property type="molecule type" value="Genomic_DNA"/>
</dbReference>
<name>A0A178T4B4_9BACL</name>
<dbReference type="Proteomes" id="UP000078336">
    <property type="component" value="Unassembled WGS sequence"/>
</dbReference>
<evidence type="ECO:0000313" key="1">
    <source>
        <dbReference type="EMBL" id="OAO76163.1"/>
    </source>
</evidence>
<evidence type="ECO:0000313" key="2">
    <source>
        <dbReference type="Proteomes" id="UP000078336"/>
    </source>
</evidence>
<proteinExistence type="predicted"/>
<organism evidence="1 2">
    <name type="scientific">Anoxybacillus flavithermus</name>
    <dbReference type="NCBI Taxonomy" id="33934"/>
    <lineage>
        <taxon>Bacteria</taxon>
        <taxon>Bacillati</taxon>
        <taxon>Bacillota</taxon>
        <taxon>Bacilli</taxon>
        <taxon>Bacillales</taxon>
        <taxon>Anoxybacillaceae</taxon>
        <taxon>Anoxybacillus</taxon>
    </lineage>
</organism>
<dbReference type="PATRIC" id="fig|33934.7.peg.2115"/>
<reference evidence="1 2" key="1">
    <citation type="submission" date="2016-03" db="EMBL/GenBank/DDBJ databases">
        <title>Spore heat resistance.</title>
        <authorList>
            <person name="Boekhorst J."/>
            <person name="Berendsen E.M."/>
            <person name="Wells-Bennik M.H."/>
            <person name="Kuipers O.P."/>
        </authorList>
    </citation>
    <scope>NUCLEOTIDE SEQUENCE [LARGE SCALE GENOMIC DNA]</scope>
    <source>
        <strain evidence="1 2">AF16</strain>
    </source>
</reference>
<gene>
    <name evidence="1" type="ORF">TAF16_2870</name>
</gene>
<sequence length="49" mass="5771">MQKKKKENFYVISEGSAKNDKVFPACRTKKNEVECLFMNNKNRGERSDE</sequence>
<dbReference type="AlphaFoldDB" id="A0A178T4B4"/>
<keyword evidence="2" id="KW-1185">Reference proteome</keyword>
<comment type="caution">
    <text evidence="1">The sequence shown here is derived from an EMBL/GenBank/DDBJ whole genome shotgun (WGS) entry which is preliminary data.</text>
</comment>